<dbReference type="EMBL" id="CP061035">
    <property type="protein sequence ID" value="QQV78841.1"/>
    <property type="molecule type" value="Genomic_DNA"/>
</dbReference>
<keyword evidence="3" id="KW-1185">Reference proteome</keyword>
<keyword evidence="1" id="KW-1133">Transmembrane helix</keyword>
<organism evidence="2 3">
    <name type="scientific">Sphingomonas aliaeris</name>
    <dbReference type="NCBI Taxonomy" id="2759526"/>
    <lineage>
        <taxon>Bacteria</taxon>
        <taxon>Pseudomonadati</taxon>
        <taxon>Pseudomonadota</taxon>
        <taxon>Alphaproteobacteria</taxon>
        <taxon>Sphingomonadales</taxon>
        <taxon>Sphingomonadaceae</taxon>
        <taxon>Sphingomonas</taxon>
    </lineage>
</organism>
<gene>
    <name evidence="2" type="ORF">H5J25_04965</name>
</gene>
<proteinExistence type="predicted"/>
<evidence type="ECO:0000313" key="2">
    <source>
        <dbReference type="EMBL" id="QQV78841.1"/>
    </source>
</evidence>
<name>A0A974NXS2_9SPHN</name>
<dbReference type="KEGG" id="sari:H5J25_04965"/>
<accession>A0A974NXS2</accession>
<evidence type="ECO:0000256" key="1">
    <source>
        <dbReference type="SAM" id="Phobius"/>
    </source>
</evidence>
<keyword evidence="1" id="KW-0472">Membrane</keyword>
<dbReference type="AlphaFoldDB" id="A0A974NXS2"/>
<evidence type="ECO:0000313" key="3">
    <source>
        <dbReference type="Proteomes" id="UP000595894"/>
    </source>
</evidence>
<keyword evidence="1" id="KW-0812">Transmembrane</keyword>
<sequence>MPWLIAGTVAFAVAVLAGLGERRRKRRVDLDRVGWVDWPTVQMAALIAVAIFGIIAWHV</sequence>
<feature type="transmembrane region" description="Helical" evidence="1">
    <location>
        <begin position="41"/>
        <end position="58"/>
    </location>
</feature>
<reference evidence="3" key="1">
    <citation type="submission" date="2020-09" db="EMBL/GenBank/DDBJ databases">
        <title>Sphingomonas sp., a new species isolated from pork steak.</title>
        <authorList>
            <person name="Heidler von Heilborn D."/>
        </authorList>
    </citation>
    <scope>NUCLEOTIDE SEQUENCE [LARGE SCALE GENOMIC DNA]</scope>
</reference>
<protein>
    <submittedName>
        <fullName evidence="2">Uncharacterized protein</fullName>
    </submittedName>
</protein>
<dbReference type="Proteomes" id="UP000595894">
    <property type="component" value="Chromosome"/>
</dbReference>